<evidence type="ECO:0000256" key="2">
    <source>
        <dbReference type="ARBA" id="ARBA00005925"/>
    </source>
</evidence>
<dbReference type="Pfam" id="PF03921">
    <property type="entry name" value="ICAM_N"/>
    <property type="match status" value="1"/>
</dbReference>
<dbReference type="InterPro" id="IPR036179">
    <property type="entry name" value="Ig-like_dom_sf"/>
</dbReference>
<dbReference type="GO" id="GO:0005178">
    <property type="term" value="F:integrin binding"/>
    <property type="evidence" value="ECO:0007669"/>
    <property type="project" value="InterPro"/>
</dbReference>
<dbReference type="InterPro" id="IPR003987">
    <property type="entry name" value="ICAM_VCAM_N"/>
</dbReference>
<proteinExistence type="inferred from homology"/>
<feature type="domain" description="Intercellular adhesion molecule N-terminal" evidence="12">
    <location>
        <begin position="17"/>
        <end position="104"/>
    </location>
</feature>
<dbReference type="InterPro" id="IPR013768">
    <property type="entry name" value="ICAM_N"/>
</dbReference>
<sequence length="315" mass="34370">THPPPTPCFPLAGHLEASFQLWVEPAVPVVAHGGSVRLRLNTTCQDLAGKVSWETTLETGPQGEKVLELLNVTSWGTEVQVNYDCGKETETAWVRVITYSAPKRPQLKPLAALAVGEEQEVVCRVAGAAPIRNLSVVLSCGTQVLRSQTFNSTNQKPEEVQVKHLLKAERWHNGHNLSCQALLDLAPHGPTLNATSEPQLVTVYDFPEDPKLDPDLQLEVDEVAKVTCSAPSAFPVPTFQMTLGNRSLSVSVSPDGHNATAEVSHKEQGHYQLLCEVAAGPRQRQAKGTVHVYSEWWWHKGGGATWCPQRGGSHH</sequence>
<reference evidence="14" key="1">
    <citation type="submission" date="2019-09" db="EMBL/GenBank/DDBJ databases">
        <title>Bird 10,000 Genomes (B10K) Project - Family phase.</title>
        <authorList>
            <person name="Zhang G."/>
        </authorList>
    </citation>
    <scope>NUCLEOTIDE SEQUENCE</scope>
    <source>
        <strain evidence="14">B10K-DU-001-30</strain>
        <tissue evidence="14">Muscle</tissue>
    </source>
</reference>
<keyword evidence="5" id="KW-0677">Repeat</keyword>
<evidence type="ECO:0000256" key="6">
    <source>
        <dbReference type="ARBA" id="ARBA00022889"/>
    </source>
</evidence>
<evidence type="ECO:0000256" key="1">
    <source>
        <dbReference type="ARBA" id="ARBA00004479"/>
    </source>
</evidence>
<dbReference type="PANTHER" id="PTHR13771">
    <property type="entry name" value="INTERCELLULAR ADHESION MOLECULE"/>
    <property type="match status" value="1"/>
</dbReference>
<dbReference type="Gene3D" id="2.60.40.10">
    <property type="entry name" value="Immunoglobulins"/>
    <property type="match status" value="3"/>
</dbReference>
<dbReference type="InterPro" id="IPR013783">
    <property type="entry name" value="Ig-like_fold"/>
</dbReference>
<dbReference type="Pfam" id="PF21146">
    <property type="entry name" value="ICAM1_3_5_D2"/>
    <property type="match status" value="1"/>
</dbReference>
<gene>
    <name evidence="14" type="primary">Icam1</name>
    <name evidence="14" type="ORF">RAMSUL_R15412</name>
</gene>
<dbReference type="InterPro" id="IPR047012">
    <property type="entry name" value="ICAM_VCAM"/>
</dbReference>
<evidence type="ECO:0000313" key="15">
    <source>
        <dbReference type="Proteomes" id="UP000611227"/>
    </source>
</evidence>
<keyword evidence="15" id="KW-1185">Reference proteome</keyword>
<evidence type="ECO:0000256" key="10">
    <source>
        <dbReference type="ARBA" id="ARBA00023180"/>
    </source>
</evidence>
<feature type="non-terminal residue" evidence="14">
    <location>
        <position position="315"/>
    </location>
</feature>
<evidence type="ECO:0000259" key="13">
    <source>
        <dbReference type="Pfam" id="PF21146"/>
    </source>
</evidence>
<evidence type="ECO:0000259" key="12">
    <source>
        <dbReference type="Pfam" id="PF03921"/>
    </source>
</evidence>
<evidence type="ECO:0000256" key="9">
    <source>
        <dbReference type="ARBA" id="ARBA00023157"/>
    </source>
</evidence>
<evidence type="ECO:0000256" key="5">
    <source>
        <dbReference type="ARBA" id="ARBA00022737"/>
    </source>
</evidence>
<accession>A0A852CHH3</accession>
<dbReference type="PRINTS" id="PR01472">
    <property type="entry name" value="ICAMVCAM1"/>
</dbReference>
<keyword evidence="6" id="KW-0130">Cell adhesion</keyword>
<keyword evidence="4" id="KW-0732">Signal</keyword>
<dbReference type="EMBL" id="WBNM01036521">
    <property type="protein sequence ID" value="NXP80469.1"/>
    <property type="molecule type" value="Genomic_DNA"/>
</dbReference>
<evidence type="ECO:0000256" key="8">
    <source>
        <dbReference type="ARBA" id="ARBA00023136"/>
    </source>
</evidence>
<comment type="caution">
    <text evidence="14">The sequence shown here is derived from an EMBL/GenBank/DDBJ whole genome shotgun (WGS) entry which is preliminary data.</text>
</comment>
<keyword evidence="8" id="KW-0472">Membrane</keyword>
<dbReference type="InterPro" id="IPR048679">
    <property type="entry name" value="ICAM1_3_5_D2"/>
</dbReference>
<protein>
    <submittedName>
        <fullName evidence="14">ICAM1 protein</fullName>
    </submittedName>
</protein>
<comment type="subcellular location">
    <subcellularLocation>
        <location evidence="1">Membrane</location>
        <topology evidence="1">Single-pass type I membrane protein</topology>
    </subcellularLocation>
</comment>
<keyword evidence="10" id="KW-0325">Glycoprotein</keyword>
<evidence type="ECO:0000313" key="14">
    <source>
        <dbReference type="EMBL" id="NXP80469.1"/>
    </source>
</evidence>
<keyword evidence="7" id="KW-1133">Transmembrane helix</keyword>
<evidence type="ECO:0000256" key="4">
    <source>
        <dbReference type="ARBA" id="ARBA00022729"/>
    </source>
</evidence>
<keyword evidence="9" id="KW-1015">Disulfide bond</keyword>
<keyword evidence="3" id="KW-0812">Transmembrane</keyword>
<dbReference type="GO" id="GO:0098609">
    <property type="term" value="P:cell-cell adhesion"/>
    <property type="evidence" value="ECO:0007669"/>
    <property type="project" value="InterPro"/>
</dbReference>
<name>A0A852CHH3_9PICI</name>
<evidence type="ECO:0000256" key="11">
    <source>
        <dbReference type="ARBA" id="ARBA00023319"/>
    </source>
</evidence>
<organism evidence="14 15">
    <name type="scientific">Ramphastos sulfuratus</name>
    <dbReference type="NCBI Taxonomy" id="322582"/>
    <lineage>
        <taxon>Eukaryota</taxon>
        <taxon>Metazoa</taxon>
        <taxon>Chordata</taxon>
        <taxon>Craniata</taxon>
        <taxon>Vertebrata</taxon>
        <taxon>Euteleostomi</taxon>
        <taxon>Archelosauria</taxon>
        <taxon>Archosauria</taxon>
        <taxon>Dinosauria</taxon>
        <taxon>Saurischia</taxon>
        <taxon>Theropoda</taxon>
        <taxon>Coelurosauria</taxon>
        <taxon>Aves</taxon>
        <taxon>Neognathae</taxon>
        <taxon>Neoaves</taxon>
        <taxon>Telluraves</taxon>
        <taxon>Coraciimorphae</taxon>
        <taxon>Piciformes</taxon>
        <taxon>Ramphastidae</taxon>
        <taxon>Ramphastos</taxon>
    </lineage>
</organism>
<feature type="non-terminal residue" evidence="14">
    <location>
        <position position="1"/>
    </location>
</feature>
<dbReference type="GO" id="GO:0005886">
    <property type="term" value="C:plasma membrane"/>
    <property type="evidence" value="ECO:0007669"/>
    <property type="project" value="TreeGrafter"/>
</dbReference>
<feature type="domain" description="Intercellular adhesion molecule 1/3/5 D2" evidence="13">
    <location>
        <begin position="210"/>
        <end position="293"/>
    </location>
</feature>
<comment type="similarity">
    <text evidence="2">Belongs to the immunoglobulin superfamily. ICAM family.</text>
</comment>
<dbReference type="Proteomes" id="UP000611227">
    <property type="component" value="Unassembled WGS sequence"/>
</dbReference>
<evidence type="ECO:0000256" key="7">
    <source>
        <dbReference type="ARBA" id="ARBA00022989"/>
    </source>
</evidence>
<keyword evidence="11" id="KW-0393">Immunoglobulin domain</keyword>
<dbReference type="SUPFAM" id="SSF48726">
    <property type="entry name" value="Immunoglobulin"/>
    <property type="match status" value="2"/>
</dbReference>
<evidence type="ECO:0000256" key="3">
    <source>
        <dbReference type="ARBA" id="ARBA00022692"/>
    </source>
</evidence>
<dbReference type="PANTHER" id="PTHR13771:SF9">
    <property type="entry name" value="INTERCELLULAR ADHESION MOLECULE 5"/>
    <property type="match status" value="1"/>
</dbReference>
<dbReference type="AlphaFoldDB" id="A0A852CHH3"/>